<reference evidence="1 2" key="1">
    <citation type="submission" date="2016-06" db="EMBL/GenBank/DDBJ databases">
        <authorList>
            <person name="Kjaerup R.B."/>
            <person name="Dalgaard T.S."/>
            <person name="Juul-Madsen H.R."/>
        </authorList>
    </citation>
    <scope>NUCLEOTIDE SEQUENCE [LARGE SCALE GENOMIC DNA]</scope>
    <source>
        <strain evidence="1 2">DSM 45097</strain>
    </source>
</reference>
<dbReference type="Proteomes" id="UP000198210">
    <property type="component" value="Chromosome I"/>
</dbReference>
<organism evidence="1 2">
    <name type="scientific">Micromonospora siamensis</name>
    <dbReference type="NCBI Taxonomy" id="299152"/>
    <lineage>
        <taxon>Bacteria</taxon>
        <taxon>Bacillati</taxon>
        <taxon>Actinomycetota</taxon>
        <taxon>Actinomycetes</taxon>
        <taxon>Micromonosporales</taxon>
        <taxon>Micromonosporaceae</taxon>
        <taxon>Micromonospora</taxon>
    </lineage>
</organism>
<evidence type="ECO:0008006" key="3">
    <source>
        <dbReference type="Google" id="ProtNLM"/>
    </source>
</evidence>
<gene>
    <name evidence="1" type="ORF">GA0074704_4673</name>
</gene>
<dbReference type="AlphaFoldDB" id="A0A1C5JNC1"/>
<evidence type="ECO:0000313" key="1">
    <source>
        <dbReference type="EMBL" id="SCG71699.1"/>
    </source>
</evidence>
<accession>A0A1C5JNC1</accession>
<proteinExistence type="predicted"/>
<name>A0A1C5JNC1_9ACTN</name>
<dbReference type="RefSeq" id="WP_088972466.1">
    <property type="nucleotide sequence ID" value="NZ_JBHLYF010000010.1"/>
</dbReference>
<sequence length="153" mass="16044">MILSDFVGGWTGTNGFRLMPGDPLAESPAAATVSAAAGGHLTSIGYRWEHPDDGPQDGLVVAWTAEDGSLAAVWSDSWHQQPVPMSLAGSRGADGTVALDGAYGGGWVWRIVFDTTDDGTFRMRMENVVPAGEATAELPAGPYPAMVLRARRG</sequence>
<keyword evidence="2" id="KW-1185">Reference proteome</keyword>
<dbReference type="EMBL" id="LT607751">
    <property type="protein sequence ID" value="SCG71699.1"/>
    <property type="molecule type" value="Genomic_DNA"/>
</dbReference>
<evidence type="ECO:0000313" key="2">
    <source>
        <dbReference type="Proteomes" id="UP000198210"/>
    </source>
</evidence>
<protein>
    <recommendedName>
        <fullName evidence="3">DUF1579 domain-containing protein</fullName>
    </recommendedName>
</protein>